<dbReference type="RefSeq" id="WP_267152797.1">
    <property type="nucleotide sequence ID" value="NZ_JAPMLT010000011.1"/>
</dbReference>
<reference evidence="1 2" key="1">
    <citation type="submission" date="2022-11" db="EMBL/GenBank/DDBJ databases">
        <title>Study of microbial diversity in lake waters.</title>
        <authorList>
            <person name="Zhang J."/>
        </authorList>
    </citation>
    <scope>NUCLEOTIDE SEQUENCE [LARGE SCALE GENOMIC DNA]</scope>
    <source>
        <strain evidence="1 2">DT12</strain>
    </source>
</reference>
<proteinExistence type="predicted"/>
<accession>A0ABT3X3T3</accession>
<dbReference type="EMBL" id="JAPMLT010000011">
    <property type="protein sequence ID" value="MCX7571550.1"/>
    <property type="molecule type" value="Genomic_DNA"/>
</dbReference>
<name>A0ABT3X3T3_9BACL</name>
<organism evidence="1 2">
    <name type="scientific">Tumebacillus lacus</name>
    <dbReference type="NCBI Taxonomy" id="2995335"/>
    <lineage>
        <taxon>Bacteria</taxon>
        <taxon>Bacillati</taxon>
        <taxon>Bacillota</taxon>
        <taxon>Bacilli</taxon>
        <taxon>Bacillales</taxon>
        <taxon>Alicyclobacillaceae</taxon>
        <taxon>Tumebacillus</taxon>
    </lineage>
</organism>
<dbReference type="Proteomes" id="UP001208017">
    <property type="component" value="Unassembled WGS sequence"/>
</dbReference>
<sequence length="57" mass="6455">MHVKLTLIMKDGSCQKARVTDADSVAEAIQFMKEMRPGVVDAVEGWERAEQYEKEQA</sequence>
<keyword evidence="2" id="KW-1185">Reference proteome</keyword>
<comment type="caution">
    <text evidence="1">The sequence shown here is derived from an EMBL/GenBank/DDBJ whole genome shotgun (WGS) entry which is preliminary data.</text>
</comment>
<protein>
    <submittedName>
        <fullName evidence="1">Uncharacterized protein</fullName>
    </submittedName>
</protein>
<evidence type="ECO:0000313" key="1">
    <source>
        <dbReference type="EMBL" id="MCX7571550.1"/>
    </source>
</evidence>
<evidence type="ECO:0000313" key="2">
    <source>
        <dbReference type="Proteomes" id="UP001208017"/>
    </source>
</evidence>
<gene>
    <name evidence="1" type="ORF">OS242_16500</name>
</gene>